<dbReference type="Proteomes" id="UP001201812">
    <property type="component" value="Unassembled WGS sequence"/>
</dbReference>
<proteinExistence type="predicted"/>
<gene>
    <name evidence="1" type="ORF">DdX_03258</name>
</gene>
<organism evidence="1 2">
    <name type="scientific">Ditylenchus destructor</name>
    <dbReference type="NCBI Taxonomy" id="166010"/>
    <lineage>
        <taxon>Eukaryota</taxon>
        <taxon>Metazoa</taxon>
        <taxon>Ecdysozoa</taxon>
        <taxon>Nematoda</taxon>
        <taxon>Chromadorea</taxon>
        <taxon>Rhabditida</taxon>
        <taxon>Tylenchina</taxon>
        <taxon>Tylenchomorpha</taxon>
        <taxon>Sphaerularioidea</taxon>
        <taxon>Anguinidae</taxon>
        <taxon>Anguininae</taxon>
        <taxon>Ditylenchus</taxon>
    </lineage>
</organism>
<evidence type="ECO:0008006" key="3">
    <source>
        <dbReference type="Google" id="ProtNLM"/>
    </source>
</evidence>
<dbReference type="AlphaFoldDB" id="A0AAD4NHM3"/>
<dbReference type="EMBL" id="JAKKPZ010000002">
    <property type="protein sequence ID" value="KAI1726536.1"/>
    <property type="molecule type" value="Genomic_DNA"/>
</dbReference>
<reference evidence="1" key="1">
    <citation type="submission" date="2022-01" db="EMBL/GenBank/DDBJ databases">
        <title>Genome Sequence Resource for Two Populations of Ditylenchus destructor, the Migratory Endoparasitic Phytonematode.</title>
        <authorList>
            <person name="Zhang H."/>
            <person name="Lin R."/>
            <person name="Xie B."/>
        </authorList>
    </citation>
    <scope>NUCLEOTIDE SEQUENCE</scope>
    <source>
        <strain evidence="1">BazhouSP</strain>
    </source>
</reference>
<name>A0AAD4NHM3_9BILA</name>
<accession>A0AAD4NHM3</accession>
<dbReference type="PANTHER" id="PTHR21027">
    <property type="entry name" value="TRNA-SPLICING ENDONUCLEASE SUBUNIT SEN54"/>
    <property type="match status" value="1"/>
</dbReference>
<dbReference type="InterPro" id="IPR024337">
    <property type="entry name" value="tRNA_splic_suSen54"/>
</dbReference>
<sequence>MGFPRRNLHYLYVEEALYLVQNELAIALFDGKRLSLPHLYQLLGTLNVSLLKYSAFSALIQAGYAVKRPAATCSYHYNVLGTKTSAQYRLLVSDQKFNEVPDVEQLKKIFDEQSDVPLLIASGTPENLRISKFSAQSESLSQGGEGEELASLAAELD</sequence>
<comment type="caution">
    <text evidence="1">The sequence shown here is derived from an EMBL/GenBank/DDBJ whole genome shotgun (WGS) entry which is preliminary data.</text>
</comment>
<dbReference type="GO" id="GO:0000379">
    <property type="term" value="P:tRNA-type intron splice site recognition and cleavage"/>
    <property type="evidence" value="ECO:0007669"/>
    <property type="project" value="TreeGrafter"/>
</dbReference>
<keyword evidence="2" id="KW-1185">Reference proteome</keyword>
<evidence type="ECO:0000313" key="2">
    <source>
        <dbReference type="Proteomes" id="UP001201812"/>
    </source>
</evidence>
<protein>
    <recommendedName>
        <fullName evidence="3">tRNA-splicing endonuclease subunit Sen54</fullName>
    </recommendedName>
</protein>
<dbReference type="PANTHER" id="PTHR21027:SF1">
    <property type="entry name" value="TRNA-SPLICING ENDONUCLEASE SUBUNIT SEN54"/>
    <property type="match status" value="1"/>
</dbReference>
<dbReference type="GO" id="GO:0000214">
    <property type="term" value="C:tRNA-intron endonuclease complex"/>
    <property type="evidence" value="ECO:0007669"/>
    <property type="project" value="TreeGrafter"/>
</dbReference>
<evidence type="ECO:0000313" key="1">
    <source>
        <dbReference type="EMBL" id="KAI1726536.1"/>
    </source>
</evidence>